<dbReference type="GO" id="GO:0005829">
    <property type="term" value="C:cytosol"/>
    <property type="evidence" value="ECO:0007669"/>
    <property type="project" value="TreeGrafter"/>
</dbReference>
<keyword evidence="3 6" id="KW-0548">Nucleotidyltransferase</keyword>
<evidence type="ECO:0000256" key="6">
    <source>
        <dbReference type="HAMAP-Rule" id="MF_01113"/>
    </source>
</evidence>
<keyword evidence="9" id="KW-1185">Reference proteome</keyword>
<dbReference type="GO" id="GO:0042276">
    <property type="term" value="P:error-prone translesion synthesis"/>
    <property type="evidence" value="ECO:0007669"/>
    <property type="project" value="TreeGrafter"/>
</dbReference>
<proteinExistence type="inferred from homology"/>
<dbReference type="Gene3D" id="3.40.1170.60">
    <property type="match status" value="1"/>
</dbReference>
<comment type="cofactor">
    <cofactor evidence="6">
        <name>Mg(2+)</name>
        <dbReference type="ChEBI" id="CHEBI:18420"/>
    </cofactor>
    <text evidence="6">Binds 2 magnesium ions per subunit.</text>
</comment>
<dbReference type="InterPro" id="IPR043502">
    <property type="entry name" value="DNA/RNA_pol_sf"/>
</dbReference>
<comment type="subunit">
    <text evidence="6">Monomer.</text>
</comment>
<dbReference type="GO" id="GO:0006261">
    <property type="term" value="P:DNA-templated DNA replication"/>
    <property type="evidence" value="ECO:0007669"/>
    <property type="project" value="UniProtKB-UniRule"/>
</dbReference>
<keyword evidence="6" id="KW-0234">DNA repair</keyword>
<dbReference type="NCBIfam" id="NF002848">
    <property type="entry name" value="PRK03103.1"/>
    <property type="match status" value="1"/>
</dbReference>
<comment type="similarity">
    <text evidence="1 6">Belongs to the DNA polymerase type-Y family.</text>
</comment>
<dbReference type="SUPFAM" id="SSF100879">
    <property type="entry name" value="Lesion bypass DNA polymerase (Y-family), little finger domain"/>
    <property type="match status" value="1"/>
</dbReference>
<dbReference type="GO" id="GO:0009432">
    <property type="term" value="P:SOS response"/>
    <property type="evidence" value="ECO:0007669"/>
    <property type="project" value="TreeGrafter"/>
</dbReference>
<keyword evidence="6 8" id="KW-0808">Transferase</keyword>
<feature type="binding site" evidence="6">
    <location>
        <position position="9"/>
    </location>
    <ligand>
        <name>Mg(2+)</name>
        <dbReference type="ChEBI" id="CHEBI:18420"/>
    </ligand>
</feature>
<evidence type="ECO:0000256" key="3">
    <source>
        <dbReference type="ARBA" id="ARBA00022695"/>
    </source>
</evidence>
<keyword evidence="4 6" id="KW-0227">DNA damage</keyword>
<dbReference type="STRING" id="868595.Desca_2164"/>
<dbReference type="EMBL" id="CP002736">
    <property type="protein sequence ID" value="AEF95003.1"/>
    <property type="molecule type" value="Genomic_DNA"/>
</dbReference>
<name>F6BA34_DESCC</name>
<dbReference type="InterPro" id="IPR050116">
    <property type="entry name" value="DNA_polymerase-Y"/>
</dbReference>
<keyword evidence="6" id="KW-0460">Magnesium</keyword>
<feature type="active site" evidence="6">
    <location>
        <position position="107"/>
    </location>
</feature>
<protein>
    <recommendedName>
        <fullName evidence="6">DNA polymerase IV</fullName>
        <shortName evidence="6">Pol IV</shortName>
        <ecNumber evidence="6">2.7.7.7</ecNumber>
    </recommendedName>
</protein>
<dbReference type="EC" id="2.7.7.7" evidence="6"/>
<keyword evidence="5 6" id="KW-0239">DNA-directed DNA polymerase</keyword>
<dbReference type="Pfam" id="PF00817">
    <property type="entry name" value="IMS"/>
    <property type="match status" value="1"/>
</dbReference>
<dbReference type="PROSITE" id="PS50173">
    <property type="entry name" value="UMUC"/>
    <property type="match status" value="1"/>
</dbReference>
<evidence type="ECO:0000313" key="9">
    <source>
        <dbReference type="Proteomes" id="UP000009226"/>
    </source>
</evidence>
<dbReference type="KEGG" id="dca:Desca_2164"/>
<dbReference type="InterPro" id="IPR001126">
    <property type="entry name" value="UmuC"/>
</dbReference>
<feature type="domain" description="UmuC" evidence="7">
    <location>
        <begin position="5"/>
        <end position="188"/>
    </location>
</feature>
<dbReference type="Gene3D" id="1.10.150.20">
    <property type="entry name" value="5' to 3' exonuclease, C-terminal subdomain"/>
    <property type="match status" value="1"/>
</dbReference>
<evidence type="ECO:0000256" key="1">
    <source>
        <dbReference type="ARBA" id="ARBA00010945"/>
    </source>
</evidence>
<reference evidence="8 9" key="1">
    <citation type="submission" date="2011-05" db="EMBL/GenBank/DDBJ databases">
        <title>Complete sequence of Desulfotomaculum carboxydivorans CO-1-SRB.</title>
        <authorList>
            <consortium name="US DOE Joint Genome Institute"/>
            <person name="Lucas S."/>
            <person name="Han J."/>
            <person name="Lapidus A."/>
            <person name="Cheng J.-F."/>
            <person name="Goodwin L."/>
            <person name="Pitluck S."/>
            <person name="Peters L."/>
            <person name="Mikhailova N."/>
            <person name="Lu M."/>
            <person name="Han C."/>
            <person name="Tapia R."/>
            <person name="Land M."/>
            <person name="Hauser L."/>
            <person name="Kyrpides N."/>
            <person name="Ivanova N."/>
            <person name="Pagani I."/>
            <person name="Stams A."/>
            <person name="Plugge C."/>
            <person name="Muyzer G."/>
            <person name="Kuever J."/>
            <person name="Parshina S."/>
            <person name="Ivanova A."/>
            <person name="Nazina T."/>
            <person name="Woyke T."/>
        </authorList>
    </citation>
    <scope>NUCLEOTIDE SEQUENCE [LARGE SCALE GENOMIC DNA]</scope>
    <source>
        <strain evidence="9">DSM 14880 / VKM B-2319 / CO-1-SRB</strain>
    </source>
</reference>
<dbReference type="CDD" id="cd03586">
    <property type="entry name" value="PolY_Pol_IV_kappa"/>
    <property type="match status" value="1"/>
</dbReference>
<dbReference type="PANTHER" id="PTHR11076:SF35">
    <property type="entry name" value="DNA REPAIR PROTEIN HOMOLOG YOBH"/>
    <property type="match status" value="1"/>
</dbReference>
<dbReference type="InterPro" id="IPR017961">
    <property type="entry name" value="DNA_pol_Y-fam_little_finger"/>
</dbReference>
<sequence length="398" mass="44517">MSKVILLCDINSFFASVHQAMDPALRGKPVIVGGDPAKRTGIVIAASIEAKRLYGIKTGMTIAEARALCPQVIWVTPSHRDYAAFSARINNILKDFTDLVEPYSIDESFIDVTGSLHLFGSPLEIARKIQYRINHEIGVGVNIGIGPSKLVAKMAAELEKPNKIISLSLEDWPRVIWPLPVQELFGVGHRIGRWLNLIGVRTIGDLAALPVEKLKRRYGIIGEILHYSANGIDYSPVEPGTYKVIKSIGNQITLPRDYYGWEQVRVVILELAEEVGQRTRKAGCLGNRVSLTLKNPQFISETHSMTLPAYTDITQEIYEAGVFLLKKHWGPEVAVRLVGLSLGGLIQGQEKQIDLFAWREKNEKLDRAMDQIRSRWGNNSIKRAVSMTQWGVYHERKS</sequence>
<dbReference type="SUPFAM" id="SSF56672">
    <property type="entry name" value="DNA/RNA polymerases"/>
    <property type="match status" value="1"/>
</dbReference>
<feature type="binding site" evidence="6">
    <location>
        <position position="106"/>
    </location>
    <ligand>
        <name>Mg(2+)</name>
        <dbReference type="ChEBI" id="CHEBI:18420"/>
    </ligand>
</feature>
<dbReference type="Gene3D" id="3.30.1490.100">
    <property type="entry name" value="DNA polymerase, Y-family, little finger domain"/>
    <property type="match status" value="1"/>
</dbReference>
<keyword evidence="6" id="KW-0963">Cytoplasm</keyword>
<evidence type="ECO:0000313" key="8">
    <source>
        <dbReference type="EMBL" id="AEF95003.1"/>
    </source>
</evidence>
<accession>F6BA34</accession>
<dbReference type="GO" id="GO:0000287">
    <property type="term" value="F:magnesium ion binding"/>
    <property type="evidence" value="ECO:0007669"/>
    <property type="project" value="UniProtKB-UniRule"/>
</dbReference>
<dbReference type="RefSeq" id="WP_013810581.1">
    <property type="nucleotide sequence ID" value="NC_015565.1"/>
</dbReference>
<dbReference type="Proteomes" id="UP000009226">
    <property type="component" value="Chromosome"/>
</dbReference>
<dbReference type="PANTHER" id="PTHR11076">
    <property type="entry name" value="DNA REPAIR POLYMERASE UMUC / TRANSFERASE FAMILY MEMBER"/>
    <property type="match status" value="1"/>
</dbReference>
<dbReference type="AlphaFoldDB" id="F6BA34"/>
<dbReference type="eggNOG" id="COG0389">
    <property type="taxonomic scope" value="Bacteria"/>
</dbReference>
<dbReference type="GO" id="GO:0006281">
    <property type="term" value="P:DNA repair"/>
    <property type="evidence" value="ECO:0007669"/>
    <property type="project" value="UniProtKB-UniRule"/>
</dbReference>
<dbReference type="GO" id="GO:0003684">
    <property type="term" value="F:damaged DNA binding"/>
    <property type="evidence" value="ECO:0007669"/>
    <property type="project" value="InterPro"/>
</dbReference>
<evidence type="ECO:0000256" key="4">
    <source>
        <dbReference type="ARBA" id="ARBA00022763"/>
    </source>
</evidence>
<evidence type="ECO:0000256" key="5">
    <source>
        <dbReference type="ARBA" id="ARBA00022932"/>
    </source>
</evidence>
<feature type="site" description="Substrate discrimination" evidence="6">
    <location>
        <position position="14"/>
    </location>
</feature>
<dbReference type="InterPro" id="IPR043128">
    <property type="entry name" value="Rev_trsase/Diguanyl_cyclase"/>
</dbReference>
<keyword evidence="6" id="KW-0479">Metal-binding</keyword>
<dbReference type="HOGENOM" id="CLU_012348_1_1_9"/>
<dbReference type="GO" id="GO:0003887">
    <property type="term" value="F:DNA-directed DNA polymerase activity"/>
    <property type="evidence" value="ECO:0007669"/>
    <property type="project" value="UniProtKB-UniRule"/>
</dbReference>
<dbReference type="Pfam" id="PF11799">
    <property type="entry name" value="IMS_C"/>
    <property type="match status" value="1"/>
</dbReference>
<organism evidence="8 9">
    <name type="scientific">Desulfotomaculum nigrificans (strain DSM 14880 / VKM B-2319 / CO-1-SRB)</name>
    <name type="common">Desulfotomaculum carboxydivorans</name>
    <dbReference type="NCBI Taxonomy" id="868595"/>
    <lineage>
        <taxon>Bacteria</taxon>
        <taxon>Bacillati</taxon>
        <taxon>Bacillota</taxon>
        <taxon>Clostridia</taxon>
        <taxon>Eubacteriales</taxon>
        <taxon>Desulfotomaculaceae</taxon>
        <taxon>Desulfotomaculum</taxon>
    </lineage>
</organism>
<keyword evidence="6" id="KW-0235">DNA replication</keyword>
<evidence type="ECO:0000256" key="2">
    <source>
        <dbReference type="ARBA" id="ARBA00022457"/>
    </source>
</evidence>
<comment type="subcellular location">
    <subcellularLocation>
        <location evidence="6">Cytoplasm</location>
    </subcellularLocation>
</comment>
<comment type="catalytic activity">
    <reaction evidence="6">
        <text>DNA(n) + a 2'-deoxyribonucleoside 5'-triphosphate = DNA(n+1) + diphosphate</text>
        <dbReference type="Rhea" id="RHEA:22508"/>
        <dbReference type="Rhea" id="RHEA-COMP:17339"/>
        <dbReference type="Rhea" id="RHEA-COMP:17340"/>
        <dbReference type="ChEBI" id="CHEBI:33019"/>
        <dbReference type="ChEBI" id="CHEBI:61560"/>
        <dbReference type="ChEBI" id="CHEBI:173112"/>
        <dbReference type="EC" id="2.7.7.7"/>
    </reaction>
</comment>
<comment type="function">
    <text evidence="6">Poorly processive, error-prone DNA polymerase involved in untargeted mutagenesis. Copies undamaged DNA at stalled replication forks, which arise in vivo from mismatched or misaligned primer ends. These misaligned primers can be extended by PolIV. Exhibits no 3'-5' exonuclease (proofreading) activity. May be involved in translesional synthesis, in conjunction with the beta clamp from PolIII.</text>
</comment>
<keyword evidence="2 6" id="KW-0515">Mutator protein</keyword>
<keyword evidence="6" id="KW-0238">DNA-binding</keyword>
<dbReference type="Gene3D" id="3.30.70.270">
    <property type="match status" value="1"/>
</dbReference>
<dbReference type="InterPro" id="IPR036775">
    <property type="entry name" value="DNA_pol_Y-fam_lit_finger_sf"/>
</dbReference>
<evidence type="ECO:0000259" key="7">
    <source>
        <dbReference type="PROSITE" id="PS50173"/>
    </source>
</evidence>
<gene>
    <name evidence="6" type="primary">dinB</name>
    <name evidence="8" type="ordered locus">Desca_2164</name>
</gene>
<dbReference type="InterPro" id="IPR022880">
    <property type="entry name" value="DNApol_IV"/>
</dbReference>
<dbReference type="HAMAP" id="MF_01113">
    <property type="entry name" value="DNApol_IV"/>
    <property type="match status" value="1"/>
</dbReference>